<evidence type="ECO:0000313" key="3">
    <source>
        <dbReference type="Proteomes" id="UP001500630"/>
    </source>
</evidence>
<proteinExistence type="predicted"/>
<organism evidence="2 3">
    <name type="scientific">Nonomuraea rosea</name>
    <dbReference type="NCBI Taxonomy" id="638574"/>
    <lineage>
        <taxon>Bacteria</taxon>
        <taxon>Bacillati</taxon>
        <taxon>Actinomycetota</taxon>
        <taxon>Actinomycetes</taxon>
        <taxon>Streptosporangiales</taxon>
        <taxon>Streptosporangiaceae</taxon>
        <taxon>Nonomuraea</taxon>
    </lineage>
</organism>
<keyword evidence="3" id="KW-1185">Reference proteome</keyword>
<dbReference type="EMBL" id="BAABDQ010000017">
    <property type="protein sequence ID" value="GAA3576765.1"/>
    <property type="molecule type" value="Genomic_DNA"/>
</dbReference>
<evidence type="ECO:0000313" key="2">
    <source>
        <dbReference type="EMBL" id="GAA3576765.1"/>
    </source>
</evidence>
<feature type="region of interest" description="Disordered" evidence="1">
    <location>
        <begin position="70"/>
        <end position="104"/>
    </location>
</feature>
<gene>
    <name evidence="2" type="ORF">GCM10022419_067440</name>
</gene>
<sequence length="104" mass="10524">MRAFHVPAEGSGGQAGIGVMGAASVAVRHMRPPAPGSGNGRARLQAVVEALNGRQVCRVALERAPGRMVRCGAPESHTGPSPAPGAPRSTGPRIPYNSPELAPA</sequence>
<protein>
    <submittedName>
        <fullName evidence="2">Uncharacterized protein</fullName>
    </submittedName>
</protein>
<name>A0ABP6Y595_9ACTN</name>
<dbReference type="Proteomes" id="UP001500630">
    <property type="component" value="Unassembled WGS sequence"/>
</dbReference>
<reference evidence="3" key="1">
    <citation type="journal article" date="2019" name="Int. J. Syst. Evol. Microbiol.">
        <title>The Global Catalogue of Microorganisms (GCM) 10K type strain sequencing project: providing services to taxonomists for standard genome sequencing and annotation.</title>
        <authorList>
            <consortium name="The Broad Institute Genomics Platform"/>
            <consortium name="The Broad Institute Genome Sequencing Center for Infectious Disease"/>
            <person name="Wu L."/>
            <person name="Ma J."/>
        </authorList>
    </citation>
    <scope>NUCLEOTIDE SEQUENCE [LARGE SCALE GENOMIC DNA]</scope>
    <source>
        <strain evidence="3">JCM 17326</strain>
    </source>
</reference>
<accession>A0ABP6Y595</accession>
<comment type="caution">
    <text evidence="2">The sequence shown here is derived from an EMBL/GenBank/DDBJ whole genome shotgun (WGS) entry which is preliminary data.</text>
</comment>
<evidence type="ECO:0000256" key="1">
    <source>
        <dbReference type="SAM" id="MobiDB-lite"/>
    </source>
</evidence>